<dbReference type="PANTHER" id="PTHR24201">
    <property type="entry name" value="ANK_REP_REGION DOMAIN-CONTAINING PROTEIN"/>
    <property type="match status" value="1"/>
</dbReference>
<feature type="compositionally biased region" description="Basic and acidic residues" evidence="4">
    <location>
        <begin position="298"/>
        <end position="312"/>
    </location>
</feature>
<dbReference type="SMART" id="SM00248">
    <property type="entry name" value="ANK"/>
    <property type="match status" value="4"/>
</dbReference>
<dbReference type="AlphaFoldDB" id="A0A0F7UKI4"/>
<dbReference type="InterPro" id="IPR036770">
    <property type="entry name" value="Ankyrin_rpt-contain_sf"/>
</dbReference>
<name>A0A0F7UKI4_NEOCL</name>
<reference evidence="5" key="1">
    <citation type="journal article" date="2015" name="PLoS ONE">
        <title>Comprehensive Evaluation of Toxoplasma gondii VEG and Neospora caninum LIV Genomes with Tachyzoite Stage Transcriptome and Proteome Defines Novel Transcript Features.</title>
        <authorList>
            <person name="Ramaprasad A."/>
            <person name="Mourier T."/>
            <person name="Naeem R."/>
            <person name="Malas T.B."/>
            <person name="Moussa E."/>
            <person name="Panigrahi A."/>
            <person name="Vermont S.J."/>
            <person name="Otto T.D."/>
            <person name="Wastling J."/>
            <person name="Pain A."/>
        </authorList>
    </citation>
    <scope>NUCLEOTIDE SEQUENCE</scope>
    <source>
        <strain evidence="5">Liverpool</strain>
    </source>
</reference>
<proteinExistence type="predicted"/>
<organism evidence="5">
    <name type="scientific">Neospora caninum (strain Liverpool)</name>
    <dbReference type="NCBI Taxonomy" id="572307"/>
    <lineage>
        <taxon>Eukaryota</taxon>
        <taxon>Sar</taxon>
        <taxon>Alveolata</taxon>
        <taxon>Apicomplexa</taxon>
        <taxon>Conoidasida</taxon>
        <taxon>Coccidia</taxon>
        <taxon>Eucoccidiorida</taxon>
        <taxon>Eimeriorina</taxon>
        <taxon>Sarcocystidae</taxon>
        <taxon>Neospora</taxon>
    </lineage>
</organism>
<feature type="compositionally biased region" description="Polar residues" evidence="4">
    <location>
        <begin position="235"/>
        <end position="249"/>
    </location>
</feature>
<evidence type="ECO:0000313" key="5">
    <source>
        <dbReference type="EMBL" id="CEL68657.1"/>
    </source>
</evidence>
<dbReference type="InterPro" id="IPR050776">
    <property type="entry name" value="Ank_Repeat/CDKN_Inhibitor"/>
</dbReference>
<evidence type="ECO:0000256" key="4">
    <source>
        <dbReference type="SAM" id="MobiDB-lite"/>
    </source>
</evidence>
<keyword evidence="2 3" id="KW-0040">ANK repeat</keyword>
<gene>
    <name evidence="5" type="ORF">BN1204_044050</name>
</gene>
<dbReference type="PRINTS" id="PR01415">
    <property type="entry name" value="ANKYRIN"/>
</dbReference>
<dbReference type="PROSITE" id="PS50088">
    <property type="entry name" value="ANK_REPEAT"/>
    <property type="match status" value="2"/>
</dbReference>
<dbReference type="PROSITE" id="PS50297">
    <property type="entry name" value="ANK_REP_REGION"/>
    <property type="match status" value="2"/>
</dbReference>
<dbReference type="SUPFAM" id="SSF48403">
    <property type="entry name" value="Ankyrin repeat"/>
    <property type="match status" value="1"/>
</dbReference>
<dbReference type="EMBL" id="LN714484">
    <property type="protein sequence ID" value="CEL68657.1"/>
    <property type="molecule type" value="Genomic_DNA"/>
</dbReference>
<evidence type="ECO:0000256" key="2">
    <source>
        <dbReference type="ARBA" id="ARBA00023043"/>
    </source>
</evidence>
<dbReference type="Pfam" id="PF00023">
    <property type="entry name" value="Ank"/>
    <property type="match status" value="1"/>
</dbReference>
<feature type="repeat" description="ANK" evidence="3">
    <location>
        <begin position="69"/>
        <end position="101"/>
    </location>
</feature>
<feature type="compositionally biased region" description="Basic and acidic residues" evidence="4">
    <location>
        <begin position="260"/>
        <end position="283"/>
    </location>
</feature>
<dbReference type="InterPro" id="IPR002110">
    <property type="entry name" value="Ankyrin_rpt"/>
</dbReference>
<dbReference type="Pfam" id="PF12796">
    <property type="entry name" value="Ank_2"/>
    <property type="match status" value="1"/>
</dbReference>
<sequence>MEAGRKLVLAARDGKLRDCKELLKLLPAIDFAEPPLMRTAFWHAAWKGHEAVCRLLLEKGAAINHQDFEGRTPLHEAAHHGHAHIVKFLLENNAAIDLPDAAGETPLMRAVRGRRIEIVEILLKGGAETNFVTPDELTSFHFAAFEGSPELAKYLYYKGSWRNRFSLQERIEAERAEQLIADQSSLSAERTKPEGVVAAEATDTAGDLIEAASLEKEAIPVPEADQEKEQEAEGNGQNRTPESAATRLSSFGGFDDTLEDGNHEVAERSIHSVDSVDHARETEGEADEGTDFPVTGSKEAEKGEQGEDKTSAELDDGTEEDSRDTGDVGEV</sequence>
<dbReference type="Gene3D" id="1.25.40.20">
    <property type="entry name" value="Ankyrin repeat-containing domain"/>
    <property type="match status" value="1"/>
</dbReference>
<evidence type="ECO:0000256" key="1">
    <source>
        <dbReference type="ARBA" id="ARBA00022737"/>
    </source>
</evidence>
<accession>A0A0F7UKI4</accession>
<keyword evidence="1" id="KW-0677">Repeat</keyword>
<protein>
    <submittedName>
        <fullName evidence="5">Ankyrin repeat domain protein, related</fullName>
    </submittedName>
</protein>
<evidence type="ECO:0000256" key="3">
    <source>
        <dbReference type="PROSITE-ProRule" id="PRU00023"/>
    </source>
</evidence>
<feature type="region of interest" description="Disordered" evidence="4">
    <location>
        <begin position="216"/>
        <end position="331"/>
    </location>
</feature>
<feature type="repeat" description="ANK" evidence="3">
    <location>
        <begin position="102"/>
        <end position="134"/>
    </location>
</feature>
<feature type="compositionally biased region" description="Acidic residues" evidence="4">
    <location>
        <begin position="313"/>
        <end position="331"/>
    </location>
</feature>